<keyword evidence="3" id="KW-0551">Lipid droplet</keyword>
<dbReference type="Ensembl" id="ENSDCDT00010026430.1">
    <property type="protein sequence ID" value="ENSDCDP00010022325.1"/>
    <property type="gene ID" value="ENSDCDG00010012865.1"/>
</dbReference>
<reference evidence="4" key="2">
    <citation type="submission" date="2025-08" db="UniProtKB">
        <authorList>
            <consortium name="Ensembl"/>
        </authorList>
    </citation>
    <scope>IDENTIFICATION</scope>
</reference>
<reference evidence="4" key="3">
    <citation type="submission" date="2025-09" db="UniProtKB">
        <authorList>
            <consortium name="Ensembl"/>
        </authorList>
    </citation>
    <scope>IDENTIFICATION</scope>
</reference>
<dbReference type="Pfam" id="PF03036">
    <property type="entry name" value="Perilipin"/>
    <property type="match status" value="1"/>
</dbReference>
<gene>
    <name evidence="4" type="primary">PLIN1</name>
</gene>
<proteinExistence type="inferred from homology"/>
<keyword evidence="5" id="KW-1185">Reference proteome</keyword>
<organism evidence="4 5">
    <name type="scientific">Denticeps clupeoides</name>
    <name type="common">denticle herring</name>
    <dbReference type="NCBI Taxonomy" id="299321"/>
    <lineage>
        <taxon>Eukaryota</taxon>
        <taxon>Metazoa</taxon>
        <taxon>Chordata</taxon>
        <taxon>Craniata</taxon>
        <taxon>Vertebrata</taxon>
        <taxon>Euteleostomi</taxon>
        <taxon>Actinopterygii</taxon>
        <taxon>Neopterygii</taxon>
        <taxon>Teleostei</taxon>
        <taxon>Clupei</taxon>
        <taxon>Clupeiformes</taxon>
        <taxon>Denticipitoidei</taxon>
        <taxon>Denticipitidae</taxon>
        <taxon>Denticeps</taxon>
    </lineage>
</organism>
<dbReference type="Proteomes" id="UP000694580">
    <property type="component" value="Chromosome 17"/>
</dbReference>
<reference evidence="4 5" key="1">
    <citation type="submission" date="2020-06" db="EMBL/GenBank/DDBJ databases">
        <authorList>
            <consortium name="Wellcome Sanger Institute Data Sharing"/>
        </authorList>
    </citation>
    <scope>NUCLEOTIDE SEQUENCE [LARGE SCALE GENOMIC DNA]</scope>
</reference>
<dbReference type="InterPro" id="IPR004279">
    <property type="entry name" value="Perilipin"/>
</dbReference>
<dbReference type="GeneTree" id="ENSGT00950000182920"/>
<comment type="subcellular location">
    <subcellularLocation>
        <location evidence="1">Lipid droplet</location>
    </subcellularLocation>
</comment>
<comment type="similarity">
    <text evidence="2">Belongs to the perilipin family.</text>
</comment>
<protein>
    <submittedName>
        <fullName evidence="4">Uncharacterized protein</fullName>
    </submittedName>
</protein>
<evidence type="ECO:0000313" key="5">
    <source>
        <dbReference type="Proteomes" id="UP000694580"/>
    </source>
</evidence>
<name>A0AAY4BN36_9TELE</name>
<dbReference type="InterPro" id="IPR042998">
    <property type="entry name" value="PLIN1"/>
</dbReference>
<evidence type="ECO:0000256" key="1">
    <source>
        <dbReference type="ARBA" id="ARBA00004502"/>
    </source>
</evidence>
<dbReference type="GO" id="GO:0005811">
    <property type="term" value="C:lipid droplet"/>
    <property type="evidence" value="ECO:0007669"/>
    <property type="project" value="UniProtKB-SubCell"/>
</dbReference>
<evidence type="ECO:0000256" key="3">
    <source>
        <dbReference type="ARBA" id="ARBA00022677"/>
    </source>
</evidence>
<dbReference type="PANTHER" id="PTHR47138:SF1">
    <property type="entry name" value="PERILIPIN-1"/>
    <property type="match status" value="1"/>
</dbReference>
<dbReference type="GO" id="GO:0006629">
    <property type="term" value="P:lipid metabolic process"/>
    <property type="evidence" value="ECO:0007669"/>
    <property type="project" value="InterPro"/>
</dbReference>
<dbReference type="AlphaFoldDB" id="A0AAY4BN36"/>
<evidence type="ECO:0000313" key="4">
    <source>
        <dbReference type="Ensembl" id="ENSDCDP00010022325.1"/>
    </source>
</evidence>
<accession>A0AAY4BN36</accession>
<dbReference type="PANTHER" id="PTHR47138">
    <property type="entry name" value="PERILIPIN-1"/>
    <property type="match status" value="1"/>
</dbReference>
<sequence length="426" mass="46260">MAPEKTSPSMTGTRQSVFRRLLNLPAINSTCEMIERTYSSTKQSNPLICSVCVVYERGALAAGNLAIWSTQPAIHMLEPQITAANSMACRGLDHLEQRIPALHFSPEEVMALASSTVQTAKEGFSGPVISTSDRVMNLASESFQLTRAALSNGLQYVLNSRPALIVGEGTDAALTMAERFVNYVLPPGEEDDSFISGYRKIRLEALTRKVYRRAYDQTSIQIQRTKSKGQDLVTRFPGVSPLVSTTEGDGQHGPKGLLWWRRCNSLGRHHQSPQNKHGSVTAPEDEQIMTLISDLVLNILLQNVELVSGLGPQLVKAYASVVSEAKRAPLTTIGLAKDGAATIQESLGAATELVRKNLSSWGLVSQPSQPLIQFARAHVGTVIRRLPVQIPIRQGTTEVPLSKAPSPHTAPRALVMAVHCSLRVMG</sequence>
<evidence type="ECO:0000256" key="2">
    <source>
        <dbReference type="ARBA" id="ARBA00006311"/>
    </source>
</evidence>